<evidence type="ECO:0000256" key="7">
    <source>
        <dbReference type="SAM" id="Phobius"/>
    </source>
</evidence>
<dbReference type="GO" id="GO:0006256">
    <property type="term" value="P:UDP catabolic process"/>
    <property type="evidence" value="ECO:0007669"/>
    <property type="project" value="TreeGrafter"/>
</dbReference>
<dbReference type="CDD" id="cd24039">
    <property type="entry name" value="ASKHA_NBD_YND1-like"/>
    <property type="match status" value="1"/>
</dbReference>
<feature type="region of interest" description="Disordered" evidence="6">
    <location>
        <begin position="486"/>
        <end position="512"/>
    </location>
</feature>
<dbReference type="GO" id="GO:0004382">
    <property type="term" value="F:GDP phosphatase activity"/>
    <property type="evidence" value="ECO:0007669"/>
    <property type="project" value="TreeGrafter"/>
</dbReference>
<keyword evidence="7" id="KW-0472">Membrane</keyword>
<feature type="region of interest" description="Disordered" evidence="6">
    <location>
        <begin position="587"/>
        <end position="645"/>
    </location>
</feature>
<dbReference type="eggNOG" id="KOG1386">
    <property type="taxonomic scope" value="Eukaryota"/>
</dbReference>
<keyword evidence="7" id="KW-0812">Transmembrane</keyword>
<protein>
    <submittedName>
        <fullName evidence="8">Similar to Golgi apyrase acc. no. P40009</fullName>
    </submittedName>
</protein>
<evidence type="ECO:0000313" key="8">
    <source>
        <dbReference type="EMBL" id="CCX10225.1"/>
    </source>
</evidence>
<keyword evidence="7" id="KW-1133">Transmembrane helix</keyword>
<dbReference type="InterPro" id="IPR000407">
    <property type="entry name" value="GDA1_CD39_NTPase"/>
</dbReference>
<proteinExistence type="inferred from homology"/>
<feature type="transmembrane region" description="Helical" evidence="7">
    <location>
        <begin position="524"/>
        <end position="542"/>
    </location>
</feature>
<keyword evidence="4" id="KW-0067">ATP-binding</keyword>
<dbReference type="EMBL" id="HF935524">
    <property type="protein sequence ID" value="CCX10225.1"/>
    <property type="molecule type" value="Genomic_DNA"/>
</dbReference>
<dbReference type="OrthoDB" id="6372431at2759"/>
<dbReference type="GO" id="GO:0017111">
    <property type="term" value="F:ribonucleoside triphosphate phosphatase activity"/>
    <property type="evidence" value="ECO:0007669"/>
    <property type="project" value="TreeGrafter"/>
</dbReference>
<keyword evidence="4" id="KW-0547">Nucleotide-binding</keyword>
<reference evidence="8 9" key="1">
    <citation type="journal article" date="2013" name="PLoS Genet.">
        <title>The genome and development-dependent transcriptomes of Pyronema confluens: a window into fungal evolution.</title>
        <authorList>
            <person name="Traeger S."/>
            <person name="Altegoer F."/>
            <person name="Freitag M."/>
            <person name="Gabaldon T."/>
            <person name="Kempken F."/>
            <person name="Kumar A."/>
            <person name="Marcet-Houben M."/>
            <person name="Poggeler S."/>
            <person name="Stajich J.E."/>
            <person name="Nowrousian M."/>
        </authorList>
    </citation>
    <scope>NUCLEOTIDE SEQUENCE [LARGE SCALE GENOMIC DNA]</scope>
    <source>
        <strain evidence="9">CBS 100304</strain>
        <tissue evidence="8">Vegetative mycelium</tissue>
    </source>
</reference>
<feature type="active site" description="Proton acceptor" evidence="3">
    <location>
        <position position="147"/>
    </location>
</feature>
<keyword evidence="2 5" id="KW-0378">Hydrolase</keyword>
<feature type="compositionally biased region" description="Basic and acidic residues" evidence="6">
    <location>
        <begin position="608"/>
        <end position="621"/>
    </location>
</feature>
<evidence type="ECO:0000313" key="9">
    <source>
        <dbReference type="Proteomes" id="UP000018144"/>
    </source>
</evidence>
<dbReference type="GO" id="GO:0005524">
    <property type="term" value="F:ATP binding"/>
    <property type="evidence" value="ECO:0007669"/>
    <property type="project" value="UniProtKB-KW"/>
</dbReference>
<dbReference type="Gene3D" id="3.30.420.150">
    <property type="entry name" value="Exopolyphosphatase. Domain 2"/>
    <property type="match status" value="1"/>
</dbReference>
<feature type="binding site" evidence="4">
    <location>
        <begin position="186"/>
        <end position="190"/>
    </location>
    <ligand>
        <name>ATP</name>
        <dbReference type="ChEBI" id="CHEBI:30616"/>
    </ligand>
</feature>
<dbReference type="PROSITE" id="PS01238">
    <property type="entry name" value="GDA1_CD39_NTPASE"/>
    <property type="match status" value="1"/>
</dbReference>
<dbReference type="Gene3D" id="3.30.420.40">
    <property type="match status" value="1"/>
</dbReference>
<evidence type="ECO:0000256" key="4">
    <source>
        <dbReference type="PIRSR" id="PIRSR600407-2"/>
    </source>
</evidence>
<comment type="similarity">
    <text evidence="1 5">Belongs to the GDA1/CD39 NTPase family.</text>
</comment>
<evidence type="ECO:0000256" key="1">
    <source>
        <dbReference type="ARBA" id="ARBA00009283"/>
    </source>
</evidence>
<organism evidence="8 9">
    <name type="scientific">Pyronema omphalodes (strain CBS 100304)</name>
    <name type="common">Pyronema confluens</name>
    <dbReference type="NCBI Taxonomy" id="1076935"/>
    <lineage>
        <taxon>Eukaryota</taxon>
        <taxon>Fungi</taxon>
        <taxon>Dikarya</taxon>
        <taxon>Ascomycota</taxon>
        <taxon>Pezizomycotina</taxon>
        <taxon>Pezizomycetes</taxon>
        <taxon>Pezizales</taxon>
        <taxon>Pyronemataceae</taxon>
        <taxon>Pyronema</taxon>
    </lineage>
</organism>
<dbReference type="PANTHER" id="PTHR11782">
    <property type="entry name" value="ADENOSINE/GUANOSINE DIPHOSPHATASE"/>
    <property type="match status" value="1"/>
</dbReference>
<dbReference type="AlphaFoldDB" id="U4L247"/>
<keyword evidence="9" id="KW-1185">Reference proteome</keyword>
<evidence type="ECO:0000256" key="5">
    <source>
        <dbReference type="RuleBase" id="RU003833"/>
    </source>
</evidence>
<feature type="compositionally biased region" description="Low complexity" evidence="6">
    <location>
        <begin position="624"/>
        <end position="639"/>
    </location>
</feature>
<dbReference type="GO" id="GO:0016020">
    <property type="term" value="C:membrane"/>
    <property type="evidence" value="ECO:0007669"/>
    <property type="project" value="TreeGrafter"/>
</dbReference>
<evidence type="ECO:0000256" key="3">
    <source>
        <dbReference type="PIRSR" id="PIRSR600407-1"/>
    </source>
</evidence>
<dbReference type="STRING" id="1076935.U4L247"/>
<gene>
    <name evidence="8" type="ORF">PCON_09818</name>
</gene>
<dbReference type="Pfam" id="PF01150">
    <property type="entry name" value="GDA1_CD39"/>
    <property type="match status" value="1"/>
</dbReference>
<feature type="compositionally biased region" description="Low complexity" evidence="6">
    <location>
        <begin position="501"/>
        <end position="512"/>
    </location>
</feature>
<dbReference type="Proteomes" id="UP000018144">
    <property type="component" value="Unassembled WGS sequence"/>
</dbReference>
<accession>U4L247</accession>
<dbReference type="GO" id="GO:0005794">
    <property type="term" value="C:Golgi apparatus"/>
    <property type="evidence" value="ECO:0007669"/>
    <property type="project" value="TreeGrafter"/>
</dbReference>
<evidence type="ECO:0000256" key="6">
    <source>
        <dbReference type="SAM" id="MobiDB-lite"/>
    </source>
</evidence>
<sequence length="645" mass="69626">MGADHHKYGVVLDAGSSGTRLHIYRWDNPTHSLSDADQDDLLRIPEIKTKKKWTKKVKPGVSTFHDKPASVGPDHLAPLFAHALESIPKEEISSTPLFLLATAGMRLVEERERKALLDEICTYARRNTDFLLPDCGLHIQVIPGETEGLYGWIAANYLLGGFDDKQTHTHSGSKAHHTYGFLDMGGASAQIAFAPNSTEATKHAEDLQLLRLRRLNGEAMEYRVFVTTWLGAGVNEARRRYVDSLIAASGAAGVKELPDPCLPAGVRETLNGTLLPKTPSDLHLVGTGQFKECSRQVYPLLDKEKPCLNSPCLLNGQHVPALDFAVNHFVGVSEYWHTTHEIFDADPYDYDTFSSRVNDFCSQPWADITAGISKQKYGKKVDADIAAAACFKAGYLLNVLHEGIGIPKTLSNQTNTEERDFEGFTAPFRAVDKIDSVELSWTLGRMVLYASAQVPAASGAASVGFGSNTLKPSNWQFGGSGAEVAITPGPKAGSQQGATNTTLISDSSNSASSTLETATSSHRIPGIALFFLIFILAAALLMGRDRRQRIVAVFTGGAKRRKILGSGGLVTYERVLEEGGGEEFELGGYSSDESQGKMGSSGVLGRTGSRERLAGRSREVSPNRALGAQGLGVGVARARSPMPPR</sequence>
<dbReference type="GO" id="GO:0045134">
    <property type="term" value="F:UDP phosphatase activity"/>
    <property type="evidence" value="ECO:0007669"/>
    <property type="project" value="TreeGrafter"/>
</dbReference>
<name>U4L247_PYROM</name>
<dbReference type="OMA" id="HESIGFM"/>
<dbReference type="GO" id="GO:0046036">
    <property type="term" value="P:CTP metabolic process"/>
    <property type="evidence" value="ECO:0007669"/>
    <property type="project" value="TreeGrafter"/>
</dbReference>
<dbReference type="PANTHER" id="PTHR11782:SF121">
    <property type="entry name" value="NUCLEOSIDE-DIPHOSPHATASE MIG-23"/>
    <property type="match status" value="1"/>
</dbReference>
<evidence type="ECO:0000256" key="2">
    <source>
        <dbReference type="ARBA" id="ARBA00022801"/>
    </source>
</evidence>